<sequence length="126" mass="14019">MFVMCFSHCPMQLLVPVDTHLPSFQSVREQALCRHSLGPTLPCDRHREPWSSTEASWLLVCCSPQPHLDTRPLLTQSRSWFGSCVCPVRLGIGEGKAGSALPSRPEAPQRHRVSPELQAPIAHVED</sequence>
<organism evidence="2 3">
    <name type="scientific">Pipistrellus kuhlii</name>
    <name type="common">Kuhl's pipistrelle</name>
    <dbReference type="NCBI Taxonomy" id="59472"/>
    <lineage>
        <taxon>Eukaryota</taxon>
        <taxon>Metazoa</taxon>
        <taxon>Chordata</taxon>
        <taxon>Craniata</taxon>
        <taxon>Vertebrata</taxon>
        <taxon>Euteleostomi</taxon>
        <taxon>Mammalia</taxon>
        <taxon>Eutheria</taxon>
        <taxon>Laurasiatheria</taxon>
        <taxon>Chiroptera</taxon>
        <taxon>Yangochiroptera</taxon>
        <taxon>Vespertilionidae</taxon>
        <taxon>Pipistrellus</taxon>
    </lineage>
</organism>
<evidence type="ECO:0000313" key="3">
    <source>
        <dbReference type="Proteomes" id="UP000558488"/>
    </source>
</evidence>
<comment type="caution">
    <text evidence="2">The sequence shown here is derived from an EMBL/GenBank/DDBJ whole genome shotgun (WGS) entry which is preliminary data.</text>
</comment>
<name>A0A7J8A8W1_PIPKU</name>
<evidence type="ECO:0000313" key="2">
    <source>
        <dbReference type="EMBL" id="KAF6382695.1"/>
    </source>
</evidence>
<protein>
    <submittedName>
        <fullName evidence="2">Uncharacterized protein</fullName>
    </submittedName>
</protein>
<accession>A0A7J8A8W1</accession>
<keyword evidence="3" id="KW-1185">Reference proteome</keyword>
<dbReference type="AlphaFoldDB" id="A0A7J8A8W1"/>
<dbReference type="EMBL" id="JACAGB010000002">
    <property type="protein sequence ID" value="KAF6382695.1"/>
    <property type="molecule type" value="Genomic_DNA"/>
</dbReference>
<feature type="region of interest" description="Disordered" evidence="1">
    <location>
        <begin position="96"/>
        <end position="126"/>
    </location>
</feature>
<gene>
    <name evidence="2" type="ORF">mPipKuh1_009038</name>
</gene>
<evidence type="ECO:0000256" key="1">
    <source>
        <dbReference type="SAM" id="MobiDB-lite"/>
    </source>
</evidence>
<reference evidence="2 3" key="1">
    <citation type="journal article" date="2020" name="Nature">
        <title>Six reference-quality genomes reveal evolution of bat adaptations.</title>
        <authorList>
            <person name="Jebb D."/>
            <person name="Huang Z."/>
            <person name="Pippel M."/>
            <person name="Hughes G.M."/>
            <person name="Lavrichenko K."/>
            <person name="Devanna P."/>
            <person name="Winkler S."/>
            <person name="Jermiin L.S."/>
            <person name="Skirmuntt E.C."/>
            <person name="Katzourakis A."/>
            <person name="Burkitt-Gray L."/>
            <person name="Ray D.A."/>
            <person name="Sullivan K.A.M."/>
            <person name="Roscito J.G."/>
            <person name="Kirilenko B.M."/>
            <person name="Davalos L.M."/>
            <person name="Corthals A.P."/>
            <person name="Power M.L."/>
            <person name="Jones G."/>
            <person name="Ransome R.D."/>
            <person name="Dechmann D.K.N."/>
            <person name="Locatelli A.G."/>
            <person name="Puechmaille S.J."/>
            <person name="Fedrigo O."/>
            <person name="Jarvis E.D."/>
            <person name="Hiller M."/>
            <person name="Vernes S.C."/>
            <person name="Myers E.W."/>
            <person name="Teeling E.C."/>
        </authorList>
    </citation>
    <scope>NUCLEOTIDE SEQUENCE [LARGE SCALE GENOMIC DNA]</scope>
    <source>
        <strain evidence="2">MPipKuh1</strain>
        <tissue evidence="2">Flight muscle</tissue>
    </source>
</reference>
<proteinExistence type="predicted"/>
<dbReference type="Proteomes" id="UP000558488">
    <property type="component" value="Unassembled WGS sequence"/>
</dbReference>